<dbReference type="RefSeq" id="WP_231616143.1">
    <property type="nucleotide sequence ID" value="NZ_SJPV01000033.1"/>
</dbReference>
<evidence type="ECO:0000313" key="3">
    <source>
        <dbReference type="Proteomes" id="UP000319143"/>
    </source>
</evidence>
<evidence type="ECO:0000256" key="1">
    <source>
        <dbReference type="SAM" id="MobiDB-lite"/>
    </source>
</evidence>
<evidence type="ECO:0000313" key="2">
    <source>
        <dbReference type="EMBL" id="TWU27996.1"/>
    </source>
</evidence>
<keyword evidence="3" id="KW-1185">Reference proteome</keyword>
<dbReference type="InterPro" id="IPR021322">
    <property type="entry name" value="DUF2924"/>
</dbReference>
<dbReference type="Pfam" id="PF11149">
    <property type="entry name" value="DUF2924"/>
    <property type="match status" value="1"/>
</dbReference>
<protein>
    <recommendedName>
        <fullName evidence="4">DUF2924 domain-containing protein</fullName>
    </recommendedName>
</protein>
<dbReference type="Proteomes" id="UP000319143">
    <property type="component" value="Unassembled WGS sequence"/>
</dbReference>
<comment type="caution">
    <text evidence="2">The sequence shown here is derived from an EMBL/GenBank/DDBJ whole genome shotgun (WGS) entry which is preliminary data.</text>
</comment>
<reference evidence="2 3" key="1">
    <citation type="submission" date="2019-02" db="EMBL/GenBank/DDBJ databases">
        <title>Deep-cultivation of Planctomycetes and their phenomic and genomic characterization uncovers novel biology.</title>
        <authorList>
            <person name="Wiegand S."/>
            <person name="Jogler M."/>
            <person name="Boedeker C."/>
            <person name="Pinto D."/>
            <person name="Vollmers J."/>
            <person name="Rivas-Marin E."/>
            <person name="Kohn T."/>
            <person name="Peeters S.H."/>
            <person name="Heuer A."/>
            <person name="Rast P."/>
            <person name="Oberbeckmann S."/>
            <person name="Bunk B."/>
            <person name="Jeske O."/>
            <person name="Meyerdierks A."/>
            <person name="Storesund J.E."/>
            <person name="Kallscheuer N."/>
            <person name="Luecker S."/>
            <person name="Lage O.M."/>
            <person name="Pohl T."/>
            <person name="Merkel B.J."/>
            <person name="Hornburger P."/>
            <person name="Mueller R.-W."/>
            <person name="Bruemmer F."/>
            <person name="Labrenz M."/>
            <person name="Spormann A.M."/>
            <person name="Op Den Camp H."/>
            <person name="Overmann J."/>
            <person name="Amann R."/>
            <person name="Jetten M.S.M."/>
            <person name="Mascher T."/>
            <person name="Medema M.H."/>
            <person name="Devos D.P."/>
            <person name="Kaster A.-K."/>
            <person name="Ovreas L."/>
            <person name="Rohde M."/>
            <person name="Galperin M.Y."/>
            <person name="Jogler C."/>
        </authorList>
    </citation>
    <scope>NUCLEOTIDE SEQUENCE [LARGE SCALE GENOMIC DNA]</scope>
    <source>
        <strain evidence="2 3">Poly41</strain>
    </source>
</reference>
<feature type="region of interest" description="Disordered" evidence="1">
    <location>
        <begin position="74"/>
        <end position="101"/>
    </location>
</feature>
<accession>A0A5C6CYC8</accession>
<dbReference type="AlphaFoldDB" id="A0A5C6CYC8"/>
<sequence length="101" mass="11239">MSPKTKLQIAELSDLTIGQLVAKYEKLFGEKCRSHNRGYVHRRVAWRLQADAEGGLSERAILRATVVAGESLIRSTPPRQRNERDATKAGGRSTSVPCMLF</sequence>
<evidence type="ECO:0008006" key="4">
    <source>
        <dbReference type="Google" id="ProtNLM"/>
    </source>
</evidence>
<organism evidence="2 3">
    <name type="scientific">Novipirellula artificiosorum</name>
    <dbReference type="NCBI Taxonomy" id="2528016"/>
    <lineage>
        <taxon>Bacteria</taxon>
        <taxon>Pseudomonadati</taxon>
        <taxon>Planctomycetota</taxon>
        <taxon>Planctomycetia</taxon>
        <taxon>Pirellulales</taxon>
        <taxon>Pirellulaceae</taxon>
        <taxon>Novipirellula</taxon>
    </lineage>
</organism>
<feature type="compositionally biased region" description="Polar residues" evidence="1">
    <location>
        <begin position="92"/>
        <end position="101"/>
    </location>
</feature>
<dbReference type="EMBL" id="SJPV01000033">
    <property type="protein sequence ID" value="TWU27996.1"/>
    <property type="molecule type" value="Genomic_DNA"/>
</dbReference>
<gene>
    <name evidence="2" type="ORF">Poly41_69780</name>
</gene>
<name>A0A5C6CYC8_9BACT</name>
<proteinExistence type="predicted"/>